<dbReference type="Proteomes" id="UP000887565">
    <property type="component" value="Unplaced"/>
</dbReference>
<keyword evidence="1" id="KW-1185">Reference proteome</keyword>
<reference evidence="2" key="1">
    <citation type="submission" date="2022-11" db="UniProtKB">
        <authorList>
            <consortium name="WormBaseParasite"/>
        </authorList>
    </citation>
    <scope>IDENTIFICATION</scope>
</reference>
<proteinExistence type="predicted"/>
<sequence>MIQFSSHLRSEFPGCETEIPEWYGKLRKSGPGCKSPPSTRGPLRPDGQKWYDLMPWTLRRCLTSVPGSYG</sequence>
<evidence type="ECO:0000313" key="1">
    <source>
        <dbReference type="Proteomes" id="UP000887565"/>
    </source>
</evidence>
<name>A0A915JGA4_ROMCU</name>
<accession>A0A915JGA4</accession>
<protein>
    <submittedName>
        <fullName evidence="2">Uncharacterized protein</fullName>
    </submittedName>
</protein>
<organism evidence="1 2">
    <name type="scientific">Romanomermis culicivorax</name>
    <name type="common">Nematode worm</name>
    <dbReference type="NCBI Taxonomy" id="13658"/>
    <lineage>
        <taxon>Eukaryota</taxon>
        <taxon>Metazoa</taxon>
        <taxon>Ecdysozoa</taxon>
        <taxon>Nematoda</taxon>
        <taxon>Enoplea</taxon>
        <taxon>Dorylaimia</taxon>
        <taxon>Mermithida</taxon>
        <taxon>Mermithoidea</taxon>
        <taxon>Mermithidae</taxon>
        <taxon>Romanomermis</taxon>
    </lineage>
</organism>
<dbReference type="AlphaFoldDB" id="A0A915JGA4"/>
<evidence type="ECO:0000313" key="2">
    <source>
        <dbReference type="WBParaSite" id="nRc.2.0.1.t24962-RA"/>
    </source>
</evidence>
<dbReference type="WBParaSite" id="nRc.2.0.1.t24962-RA">
    <property type="protein sequence ID" value="nRc.2.0.1.t24962-RA"/>
    <property type="gene ID" value="nRc.2.0.1.g24962"/>
</dbReference>